<dbReference type="PANTHER" id="PTHR28674:SF1">
    <property type="entry name" value="NOP PROTEIN CHAPERONE 1"/>
    <property type="match status" value="1"/>
</dbReference>
<dbReference type="AlphaFoldDB" id="A0A6P6ABF1"/>
<gene>
    <name evidence="3" type="primary">LOC111308174</name>
</gene>
<feature type="compositionally biased region" description="Polar residues" evidence="1">
    <location>
        <begin position="43"/>
        <end position="53"/>
    </location>
</feature>
<feature type="compositionally biased region" description="Basic and acidic residues" evidence="1">
    <location>
        <begin position="164"/>
        <end position="177"/>
    </location>
</feature>
<proteinExistence type="predicted"/>
<protein>
    <submittedName>
        <fullName evidence="3">Uncharacterized protein LOC111308174</fullName>
    </submittedName>
</protein>
<feature type="region of interest" description="Disordered" evidence="1">
    <location>
        <begin position="131"/>
        <end position="200"/>
    </location>
</feature>
<dbReference type="GO" id="GO:0062064">
    <property type="term" value="F:box C/D methylation guide snoRNP complex binding"/>
    <property type="evidence" value="ECO:0007669"/>
    <property type="project" value="TreeGrafter"/>
</dbReference>
<evidence type="ECO:0000256" key="1">
    <source>
        <dbReference type="SAM" id="MobiDB-lite"/>
    </source>
</evidence>
<dbReference type="Proteomes" id="UP000515121">
    <property type="component" value="Unplaced"/>
</dbReference>
<dbReference type="InterPro" id="IPR027921">
    <property type="entry name" value="NOPCHAP1"/>
</dbReference>
<dbReference type="OrthoDB" id="1112980at2759"/>
<dbReference type="GO" id="GO:0000492">
    <property type="term" value="P:box C/D snoRNP assembly"/>
    <property type="evidence" value="ECO:0007669"/>
    <property type="project" value="InterPro"/>
</dbReference>
<evidence type="ECO:0000313" key="2">
    <source>
        <dbReference type="Proteomes" id="UP000515121"/>
    </source>
</evidence>
<dbReference type="GeneID" id="111308174"/>
<dbReference type="KEGG" id="dzi:111308174"/>
<evidence type="ECO:0000313" key="3">
    <source>
        <dbReference type="RefSeq" id="XP_022762225.1"/>
    </source>
</evidence>
<dbReference type="PANTHER" id="PTHR28674">
    <property type="entry name" value="SIMILAR TO DNA SEGMENT, CHR 10, WAYNE STATE UNIVERSITY 102,-EXPRESSED"/>
    <property type="match status" value="1"/>
</dbReference>
<keyword evidence="2" id="KW-1185">Reference proteome</keyword>
<organism evidence="2 3">
    <name type="scientific">Durio zibethinus</name>
    <name type="common">Durian</name>
    <dbReference type="NCBI Taxonomy" id="66656"/>
    <lineage>
        <taxon>Eukaryota</taxon>
        <taxon>Viridiplantae</taxon>
        <taxon>Streptophyta</taxon>
        <taxon>Embryophyta</taxon>
        <taxon>Tracheophyta</taxon>
        <taxon>Spermatophyta</taxon>
        <taxon>Magnoliopsida</taxon>
        <taxon>eudicotyledons</taxon>
        <taxon>Gunneridae</taxon>
        <taxon>Pentapetalae</taxon>
        <taxon>rosids</taxon>
        <taxon>malvids</taxon>
        <taxon>Malvales</taxon>
        <taxon>Malvaceae</taxon>
        <taxon>Helicteroideae</taxon>
        <taxon>Durio</taxon>
    </lineage>
</organism>
<feature type="region of interest" description="Disordered" evidence="1">
    <location>
        <begin position="32"/>
        <end position="53"/>
    </location>
</feature>
<accession>A0A6P6ABF1</accession>
<dbReference type="Pfam" id="PF15370">
    <property type="entry name" value="NOPCHAP1"/>
    <property type="match status" value="1"/>
</dbReference>
<dbReference type="RefSeq" id="XP_022762225.1">
    <property type="nucleotide sequence ID" value="XM_022906490.1"/>
</dbReference>
<name>A0A6P6ABF1_DURZI</name>
<sequence>MGSTSKDLLRFEHKTSSTSPLESALLVCNKKDSLSESHKSNPTKKPNITSMPKSQVLGKVKDFLGVMSEANKRLELDAKNNSQAYDIEVLNGNHSEVIEMDLMLGVADLHTPEALAAAESAIAGNQPAIMLAGSSSSGTESDDSIDDTNHNEERDNDDTGDNETSSRRKLEKSDTGKDCNVNEVARKNQSKKRSRIVELS</sequence>
<feature type="region of interest" description="Disordered" evidence="1">
    <location>
        <begin position="1"/>
        <end position="20"/>
    </location>
</feature>
<reference evidence="3" key="1">
    <citation type="submission" date="2025-08" db="UniProtKB">
        <authorList>
            <consortium name="RefSeq"/>
        </authorList>
    </citation>
    <scope>IDENTIFICATION</scope>
    <source>
        <tissue evidence="3">Fruit stalk</tissue>
    </source>
</reference>